<keyword evidence="1" id="KW-1133">Transmembrane helix</keyword>
<dbReference type="Pfam" id="PF11162">
    <property type="entry name" value="DUF2946"/>
    <property type="match status" value="1"/>
</dbReference>
<dbReference type="KEGG" id="ege:EM595_1778"/>
<dbReference type="STRING" id="1619313.EM595_1778"/>
<evidence type="ECO:0000256" key="1">
    <source>
        <dbReference type="SAM" id="Phobius"/>
    </source>
</evidence>
<name>A0A0U5LNW3_9GAMM</name>
<dbReference type="Proteomes" id="UP000059419">
    <property type="component" value="Chromosome 1"/>
</dbReference>
<reference evidence="3" key="1">
    <citation type="submission" date="2015-11" db="EMBL/GenBank/DDBJ databases">
        <authorList>
            <person name="Blom J."/>
        </authorList>
    </citation>
    <scope>NUCLEOTIDE SEQUENCE [LARGE SCALE GENOMIC DNA]</scope>
</reference>
<keyword evidence="1" id="KW-0472">Membrane</keyword>
<dbReference type="AlphaFoldDB" id="A0A0U5LNW3"/>
<proteinExistence type="predicted"/>
<evidence type="ECO:0000313" key="3">
    <source>
        <dbReference type="Proteomes" id="UP000059419"/>
    </source>
</evidence>
<organism evidence="2 3">
    <name type="scientific">Duffyella gerundensis</name>
    <dbReference type="NCBI Taxonomy" id="1619313"/>
    <lineage>
        <taxon>Bacteria</taxon>
        <taxon>Pseudomonadati</taxon>
        <taxon>Pseudomonadota</taxon>
        <taxon>Gammaproteobacteria</taxon>
        <taxon>Enterobacterales</taxon>
        <taxon>Erwiniaceae</taxon>
        <taxon>Duffyella</taxon>
    </lineage>
</organism>
<sequence>MTLSRSIMQRLTAAIAIVAVLLLFVAPVISTSLAPQMMMADMPEMAMDQMMPSHHGDDHAAGMMDHAAMNDAGFACGYCDLLIHVPLLLWLFIPFIWLALLLSRAPPPAPIAAPLLRPRRQLYRPRAPPRPARILLA</sequence>
<evidence type="ECO:0000313" key="2">
    <source>
        <dbReference type="EMBL" id="CUU24012.1"/>
    </source>
</evidence>
<dbReference type="PATRIC" id="fig|1619313.3.peg.1848"/>
<dbReference type="InterPro" id="IPR021333">
    <property type="entry name" value="DUF2946"/>
</dbReference>
<gene>
    <name evidence="2" type="ORF">EM595_1778</name>
</gene>
<dbReference type="EMBL" id="LN907827">
    <property type="protein sequence ID" value="CUU24012.1"/>
    <property type="molecule type" value="Genomic_DNA"/>
</dbReference>
<keyword evidence="3" id="KW-1185">Reference proteome</keyword>
<accession>A0A0U5LNW3</accession>
<keyword evidence="1" id="KW-0812">Transmembrane</keyword>
<feature type="transmembrane region" description="Helical" evidence="1">
    <location>
        <begin position="81"/>
        <end position="102"/>
    </location>
</feature>
<protein>
    <submittedName>
        <fullName evidence="2">Uncharacterized protein</fullName>
    </submittedName>
</protein>